<comment type="similarity">
    <text evidence="1">Belongs to the carnitine/choline acetyltransferase family.</text>
</comment>
<reference evidence="6" key="2">
    <citation type="submission" date="2020-05" db="UniProtKB">
        <authorList>
            <consortium name="EnsemblMetazoa"/>
        </authorList>
    </citation>
    <scope>IDENTIFICATION</scope>
    <source>
        <strain evidence="6">wikel</strain>
    </source>
</reference>
<dbReference type="EC" id="2.3.1.137" evidence="5"/>
<dbReference type="GO" id="GO:0008458">
    <property type="term" value="F:carnitine O-octanoyltransferase activity"/>
    <property type="evidence" value="ECO:0007669"/>
    <property type="project" value="UniProtKB-EC"/>
</dbReference>
<dbReference type="InterPro" id="IPR039551">
    <property type="entry name" value="Cho/carn_acyl_trans"/>
</dbReference>
<keyword evidence="7" id="KW-1185">Reference proteome</keyword>
<keyword evidence="3 5" id="KW-0012">Acyltransferase</keyword>
<dbReference type="Proteomes" id="UP000001555">
    <property type="component" value="Unassembled WGS sequence"/>
</dbReference>
<dbReference type="EMBL" id="ABJB010598649">
    <property type="status" value="NOT_ANNOTATED_CDS"/>
    <property type="molecule type" value="Genomic_DNA"/>
</dbReference>
<dbReference type="Pfam" id="PF00755">
    <property type="entry name" value="Carn_acyltransf"/>
    <property type="match status" value="2"/>
</dbReference>
<dbReference type="AlphaFoldDB" id="B7PGB4"/>
<dbReference type="PaxDb" id="6945-B7PGB4"/>
<feature type="domain" description="Choline/carnitine acyltransferase" evidence="4">
    <location>
        <begin position="1"/>
        <end position="100"/>
    </location>
</feature>
<dbReference type="EMBL" id="ABJB010607327">
    <property type="status" value="NOT_ANNOTATED_CDS"/>
    <property type="molecule type" value="Genomic_DNA"/>
</dbReference>
<dbReference type="HOGENOM" id="CLU_1798569_0_0_1"/>
<dbReference type="Gene3D" id="3.30.559.70">
    <property type="entry name" value="Choline/Carnitine o-acyltransferase, domain 2"/>
    <property type="match status" value="1"/>
</dbReference>
<dbReference type="PANTHER" id="PTHR22589:SF67">
    <property type="entry name" value="PEROXISOMAL CARNITINE O-OCTANOYLTRANSFERASE"/>
    <property type="match status" value="1"/>
</dbReference>
<evidence type="ECO:0000313" key="7">
    <source>
        <dbReference type="Proteomes" id="UP000001555"/>
    </source>
</evidence>
<evidence type="ECO:0000256" key="2">
    <source>
        <dbReference type="ARBA" id="ARBA00022679"/>
    </source>
</evidence>
<dbReference type="InterPro" id="IPR000542">
    <property type="entry name" value="Carn_acyl_trans"/>
</dbReference>
<dbReference type="EMBL" id="ABJB010559148">
    <property type="status" value="NOT_ANNOTATED_CDS"/>
    <property type="molecule type" value="Genomic_DNA"/>
</dbReference>
<dbReference type="PANTHER" id="PTHR22589">
    <property type="entry name" value="CARNITINE O-ACYLTRANSFERASE"/>
    <property type="match status" value="1"/>
</dbReference>
<dbReference type="GO" id="GO:0004102">
    <property type="term" value="F:choline O-acetyltransferase activity"/>
    <property type="evidence" value="ECO:0007669"/>
    <property type="project" value="UniProtKB-EC"/>
</dbReference>
<evidence type="ECO:0000259" key="4">
    <source>
        <dbReference type="Pfam" id="PF00755"/>
    </source>
</evidence>
<protein>
    <submittedName>
        <fullName evidence="5 6">Carnitine O-acyltransferase, putative</fullName>
        <ecNumber evidence="5">2.3.1.137</ecNumber>
        <ecNumber evidence="5">2.3.1.6</ecNumber>
    </submittedName>
</protein>
<evidence type="ECO:0000313" key="5">
    <source>
        <dbReference type="EMBL" id="EEC05636.1"/>
    </source>
</evidence>
<organism>
    <name type="scientific">Ixodes scapularis</name>
    <name type="common">Black-legged tick</name>
    <name type="synonym">Deer tick</name>
    <dbReference type="NCBI Taxonomy" id="6945"/>
    <lineage>
        <taxon>Eukaryota</taxon>
        <taxon>Metazoa</taxon>
        <taxon>Ecdysozoa</taxon>
        <taxon>Arthropoda</taxon>
        <taxon>Chelicerata</taxon>
        <taxon>Arachnida</taxon>
        <taxon>Acari</taxon>
        <taxon>Parasitiformes</taxon>
        <taxon>Ixodida</taxon>
        <taxon>Ixodoidea</taxon>
        <taxon>Ixodidae</taxon>
        <taxon>Ixodinae</taxon>
        <taxon>Ixodes</taxon>
    </lineage>
</organism>
<dbReference type="VEuPathDB" id="VectorBase:ISCI003732"/>
<gene>
    <name evidence="5" type="ORF">IscW_ISCW003732</name>
</gene>
<evidence type="ECO:0000313" key="6">
    <source>
        <dbReference type="EnsemblMetazoa" id="ISCW003732-PA"/>
    </source>
</evidence>
<evidence type="ECO:0007829" key="8">
    <source>
        <dbReference type="PeptideAtlas" id="B7PGB4"/>
    </source>
</evidence>
<proteinExistence type="evidence at protein level"/>
<keyword evidence="8" id="KW-1267">Proteomics identification</keyword>
<dbReference type="EC" id="2.3.1.6" evidence="5"/>
<dbReference type="EMBL" id="DS707508">
    <property type="protein sequence ID" value="EEC05636.1"/>
    <property type="molecule type" value="Genomic_DNA"/>
</dbReference>
<evidence type="ECO:0000256" key="1">
    <source>
        <dbReference type="ARBA" id="ARBA00005232"/>
    </source>
</evidence>
<dbReference type="STRING" id="6945.B7PGB4"/>
<dbReference type="InterPro" id="IPR042231">
    <property type="entry name" value="Cho/carn_acyl_trans_2"/>
</dbReference>
<keyword evidence="2 5" id="KW-0808">Transferase</keyword>
<dbReference type="InParanoid" id="B7PGB4"/>
<reference evidence="5 7" key="1">
    <citation type="submission" date="2008-03" db="EMBL/GenBank/DDBJ databases">
        <title>Annotation of Ixodes scapularis.</title>
        <authorList>
            <consortium name="Ixodes scapularis Genome Project Consortium"/>
            <person name="Caler E."/>
            <person name="Hannick L.I."/>
            <person name="Bidwell S."/>
            <person name="Joardar V."/>
            <person name="Thiagarajan M."/>
            <person name="Amedeo P."/>
            <person name="Galinsky K.J."/>
            <person name="Schobel S."/>
            <person name="Inman J."/>
            <person name="Hostetler J."/>
            <person name="Miller J."/>
            <person name="Hammond M."/>
            <person name="Megy K."/>
            <person name="Lawson D."/>
            <person name="Kodira C."/>
            <person name="Sutton G."/>
            <person name="Meyer J."/>
            <person name="Hill C.A."/>
            <person name="Birren B."/>
            <person name="Nene V."/>
            <person name="Collins F."/>
            <person name="Alarcon-Chaidez F."/>
            <person name="Wikel S."/>
            <person name="Strausberg R."/>
        </authorList>
    </citation>
    <scope>NUCLEOTIDE SEQUENCE [LARGE SCALE GENOMIC DNA]</scope>
    <source>
        <strain evidence="7">Wikel</strain>
        <strain evidence="5">Wikel colony</strain>
    </source>
</reference>
<dbReference type="InterPro" id="IPR023213">
    <property type="entry name" value="CAT-like_dom_sf"/>
</dbReference>
<dbReference type="SUPFAM" id="SSF52777">
    <property type="entry name" value="CoA-dependent acyltransferases"/>
    <property type="match status" value="2"/>
</dbReference>
<dbReference type="EMBL" id="ABJB010555040">
    <property type="status" value="NOT_ANNOTATED_CDS"/>
    <property type="molecule type" value="Genomic_DNA"/>
</dbReference>
<dbReference type="Gene3D" id="3.30.559.10">
    <property type="entry name" value="Chloramphenicol acetyltransferase-like domain"/>
    <property type="match status" value="1"/>
</dbReference>
<sequence>MHQFRRLFNTARIPNEGKDEIVNKFRVESEESVAGRSPTNLIVLQQGHIFSFEVVNEQGDVLTRKEIETQLERIDTACTQLGPSQGVGTLTAGDRDTWTACDNIDILCEVFTGYGKGFMKPVRVHPEAYLQLALQLAYYRLHNK</sequence>
<dbReference type="VEuPathDB" id="VectorBase:ISCW003732"/>
<feature type="domain" description="Choline/carnitine acyltransferase" evidence="4">
    <location>
        <begin position="101"/>
        <end position="144"/>
    </location>
</feature>
<evidence type="ECO:0000256" key="3">
    <source>
        <dbReference type="ARBA" id="ARBA00023315"/>
    </source>
</evidence>
<name>B7PGB4_IXOSC</name>
<accession>B7PGB4</accession>
<dbReference type="EnsemblMetazoa" id="ISCW003732-RA">
    <property type="protein sequence ID" value="ISCW003732-PA"/>
    <property type="gene ID" value="ISCW003732"/>
</dbReference>